<evidence type="ECO:0000256" key="13">
    <source>
        <dbReference type="RuleBase" id="RU362091"/>
    </source>
</evidence>
<protein>
    <submittedName>
        <fullName evidence="15">Sodium:solute symporter</fullName>
    </submittedName>
</protein>
<feature type="transmembrane region" description="Helical" evidence="14">
    <location>
        <begin position="340"/>
        <end position="363"/>
    </location>
</feature>
<evidence type="ECO:0000256" key="14">
    <source>
        <dbReference type="SAM" id="Phobius"/>
    </source>
</evidence>
<evidence type="ECO:0000256" key="2">
    <source>
        <dbReference type="ARBA" id="ARBA00006434"/>
    </source>
</evidence>
<dbReference type="AlphaFoldDB" id="A0A1B7LGN6"/>
<evidence type="ECO:0000256" key="6">
    <source>
        <dbReference type="ARBA" id="ARBA00022847"/>
    </source>
</evidence>
<evidence type="ECO:0000313" key="16">
    <source>
        <dbReference type="Proteomes" id="UP000078532"/>
    </source>
</evidence>
<evidence type="ECO:0000256" key="7">
    <source>
        <dbReference type="ARBA" id="ARBA00022989"/>
    </source>
</evidence>
<keyword evidence="7 14" id="KW-1133">Transmembrane helix</keyword>
<keyword evidence="6" id="KW-0769">Symport</keyword>
<feature type="transmembrane region" description="Helical" evidence="14">
    <location>
        <begin position="6"/>
        <end position="23"/>
    </location>
</feature>
<evidence type="ECO:0000256" key="3">
    <source>
        <dbReference type="ARBA" id="ARBA00022448"/>
    </source>
</evidence>
<evidence type="ECO:0000256" key="10">
    <source>
        <dbReference type="ARBA" id="ARBA00023136"/>
    </source>
</evidence>
<feature type="transmembrane region" description="Helical" evidence="14">
    <location>
        <begin position="73"/>
        <end position="93"/>
    </location>
</feature>
<feature type="transmembrane region" description="Helical" evidence="14">
    <location>
        <begin position="414"/>
        <end position="434"/>
    </location>
</feature>
<keyword evidence="11" id="KW-0739">Sodium transport</keyword>
<dbReference type="PANTHER" id="PTHR48086:SF3">
    <property type="entry name" value="SODIUM_PROLINE SYMPORTER"/>
    <property type="match status" value="1"/>
</dbReference>
<keyword evidence="5 14" id="KW-0812">Transmembrane</keyword>
<dbReference type="CDD" id="cd10322">
    <property type="entry name" value="SLC5sbd"/>
    <property type="match status" value="1"/>
</dbReference>
<evidence type="ECO:0000313" key="15">
    <source>
        <dbReference type="EMBL" id="OAT85267.1"/>
    </source>
</evidence>
<comment type="catalytic activity">
    <reaction evidence="12">
        <text>L-proline(in) + Na(+)(in) = L-proline(out) + Na(+)(out)</text>
        <dbReference type="Rhea" id="RHEA:28967"/>
        <dbReference type="ChEBI" id="CHEBI:29101"/>
        <dbReference type="ChEBI" id="CHEBI:60039"/>
    </reaction>
</comment>
<feature type="transmembrane region" description="Helical" evidence="14">
    <location>
        <begin position="121"/>
        <end position="149"/>
    </location>
</feature>
<evidence type="ECO:0000256" key="4">
    <source>
        <dbReference type="ARBA" id="ARBA00022475"/>
    </source>
</evidence>
<feature type="transmembrane region" description="Helical" evidence="14">
    <location>
        <begin position="491"/>
        <end position="509"/>
    </location>
</feature>
<dbReference type="Proteomes" id="UP000078532">
    <property type="component" value="Unassembled WGS sequence"/>
</dbReference>
<dbReference type="RefSeq" id="WP_066667024.1">
    <property type="nucleotide sequence ID" value="NZ_LYVF01000069.1"/>
</dbReference>
<dbReference type="InterPro" id="IPR038377">
    <property type="entry name" value="Na/Glc_symporter_sf"/>
</dbReference>
<keyword evidence="4" id="KW-1003">Cell membrane</keyword>
<comment type="similarity">
    <text evidence="2 13">Belongs to the sodium:solute symporter (SSF) (TC 2.A.21) family.</text>
</comment>
<dbReference type="GO" id="GO:0015193">
    <property type="term" value="F:L-proline transmembrane transporter activity"/>
    <property type="evidence" value="ECO:0007669"/>
    <property type="project" value="TreeGrafter"/>
</dbReference>
<dbReference type="InterPro" id="IPR001734">
    <property type="entry name" value="Na/solute_symporter"/>
</dbReference>
<sequence length="537" mass="57892">MNLAVLAVILVIYVAIISYLTYLGSRQTRSAEDYTVAGRQMSGWIMALSYASTFISTSAIVGFGGAAGMFGFTLLWLSFFNIFLGIFVAFIFLGEPIRRMTKNLGATTLATMLGERYQSKFITWFIGLMIFLLMPPYTGVVLIGGARFIEESLHISFQVALVVLAVIIALYVGWGGLKGVMYADAFMCGMMLLGMVILLFKTYAVVGGVVAGHQALTNMASLVPEALKKGGDLGWTAMPQWGSPIWWTVISTIVMGVGIGVLAQPQLILRFLTVPTKQALNRAVLTGGICIFFFTGTAFMVGPLTNVYFHDTVGKIAIAAAKGNVDLIIPSYINAVMPPAYIYLFMVTLLSACITTVNGLIHVQSVAFSRDLLATWNIKANPLTLSRIGVLVGAVAAVVMAFILPVSIIARATAFWFGICAAGILPALLGAIFWRRVTKAAAVWSVALGYGVSIFGFVFLHASEAVPFGICKAIFGRPTLLPDPWTFVDPLFYSIVISAAALIFITLFTKPLPREHVNRCFAGLGKTQEVTPEKVVA</sequence>
<feature type="transmembrane region" description="Helical" evidence="14">
    <location>
        <begin position="181"/>
        <end position="200"/>
    </location>
</feature>
<dbReference type="InterPro" id="IPR050277">
    <property type="entry name" value="Sodium:Solute_Symporter"/>
</dbReference>
<gene>
    <name evidence="15" type="ORF">A6M21_06930</name>
</gene>
<evidence type="ECO:0000256" key="11">
    <source>
        <dbReference type="ARBA" id="ARBA00023201"/>
    </source>
</evidence>
<dbReference type="OrthoDB" id="9810181at2"/>
<evidence type="ECO:0000256" key="12">
    <source>
        <dbReference type="ARBA" id="ARBA00033708"/>
    </source>
</evidence>
<dbReference type="Pfam" id="PF00474">
    <property type="entry name" value="SSF"/>
    <property type="match status" value="1"/>
</dbReference>
<reference evidence="15 16" key="1">
    <citation type="submission" date="2016-04" db="EMBL/GenBank/DDBJ databases">
        <authorList>
            <person name="Evans L.H."/>
            <person name="Alamgir A."/>
            <person name="Owens N."/>
            <person name="Weber N.D."/>
            <person name="Virtaneva K."/>
            <person name="Barbian K."/>
            <person name="Babar A."/>
            <person name="Rosenke K."/>
        </authorList>
    </citation>
    <scope>NUCLEOTIDE SEQUENCE [LARGE SCALE GENOMIC DNA]</scope>
    <source>
        <strain evidence="15 16">LMa1</strain>
    </source>
</reference>
<dbReference type="EMBL" id="LYVF01000069">
    <property type="protein sequence ID" value="OAT85267.1"/>
    <property type="molecule type" value="Genomic_DNA"/>
</dbReference>
<dbReference type="STRING" id="1838280.A6M21_06930"/>
<dbReference type="Gene3D" id="1.20.1730.10">
    <property type="entry name" value="Sodium/glucose cotransporter"/>
    <property type="match status" value="1"/>
</dbReference>
<dbReference type="PROSITE" id="PS50283">
    <property type="entry name" value="NA_SOLUT_SYMP_3"/>
    <property type="match status" value="1"/>
</dbReference>
<organism evidence="15 16">
    <name type="scientific">Desulfotomaculum copahuensis</name>
    <dbReference type="NCBI Taxonomy" id="1838280"/>
    <lineage>
        <taxon>Bacteria</taxon>
        <taxon>Bacillati</taxon>
        <taxon>Bacillota</taxon>
        <taxon>Clostridia</taxon>
        <taxon>Eubacteriales</taxon>
        <taxon>Desulfotomaculaceae</taxon>
        <taxon>Desulfotomaculum</taxon>
    </lineage>
</organism>
<dbReference type="PANTHER" id="PTHR48086">
    <property type="entry name" value="SODIUM/PROLINE SYMPORTER-RELATED"/>
    <property type="match status" value="1"/>
</dbReference>
<keyword evidence="3" id="KW-0813">Transport</keyword>
<feature type="transmembrane region" description="Helical" evidence="14">
    <location>
        <begin position="44"/>
        <end position="67"/>
    </location>
</feature>
<dbReference type="GO" id="GO:0005298">
    <property type="term" value="F:proline:sodium symporter activity"/>
    <property type="evidence" value="ECO:0007669"/>
    <property type="project" value="TreeGrafter"/>
</dbReference>
<name>A0A1B7LGN6_9FIRM</name>
<dbReference type="GO" id="GO:0005886">
    <property type="term" value="C:plasma membrane"/>
    <property type="evidence" value="ECO:0007669"/>
    <property type="project" value="UniProtKB-SubCell"/>
</dbReference>
<evidence type="ECO:0000256" key="5">
    <source>
        <dbReference type="ARBA" id="ARBA00022692"/>
    </source>
</evidence>
<feature type="transmembrane region" description="Helical" evidence="14">
    <location>
        <begin position="283"/>
        <end position="302"/>
    </location>
</feature>
<keyword evidence="8" id="KW-0915">Sodium</keyword>
<feature type="transmembrane region" description="Helical" evidence="14">
    <location>
        <begin position="384"/>
        <end position="408"/>
    </location>
</feature>
<comment type="caution">
    <text evidence="15">The sequence shown here is derived from an EMBL/GenBank/DDBJ whole genome shotgun (WGS) entry which is preliminary data.</text>
</comment>
<dbReference type="GO" id="GO:0015824">
    <property type="term" value="P:proline transport"/>
    <property type="evidence" value="ECO:0007669"/>
    <property type="project" value="TreeGrafter"/>
</dbReference>
<keyword evidence="9" id="KW-0406">Ion transport</keyword>
<feature type="transmembrane region" description="Helical" evidence="14">
    <location>
        <begin position="441"/>
        <end position="460"/>
    </location>
</feature>
<accession>A0A1B7LGN6</accession>
<proteinExistence type="inferred from homology"/>
<comment type="subcellular location">
    <subcellularLocation>
        <location evidence="1">Cell membrane</location>
        <topology evidence="1">Multi-pass membrane protein</topology>
    </subcellularLocation>
</comment>
<keyword evidence="10 14" id="KW-0472">Membrane</keyword>
<evidence type="ECO:0000256" key="8">
    <source>
        <dbReference type="ARBA" id="ARBA00023053"/>
    </source>
</evidence>
<feature type="transmembrane region" description="Helical" evidence="14">
    <location>
        <begin position="245"/>
        <end position="263"/>
    </location>
</feature>
<evidence type="ECO:0000256" key="1">
    <source>
        <dbReference type="ARBA" id="ARBA00004651"/>
    </source>
</evidence>
<keyword evidence="16" id="KW-1185">Reference proteome</keyword>
<feature type="transmembrane region" description="Helical" evidence="14">
    <location>
        <begin position="155"/>
        <end position="174"/>
    </location>
</feature>
<evidence type="ECO:0000256" key="9">
    <source>
        <dbReference type="ARBA" id="ARBA00023065"/>
    </source>
</evidence>